<dbReference type="EMBL" id="JAULSU010000005">
    <property type="protein sequence ID" value="KAK0616299.1"/>
    <property type="molecule type" value="Genomic_DNA"/>
</dbReference>
<protein>
    <submittedName>
        <fullName evidence="2">Heterokaryon incompatibility protein-domain-containing protein</fullName>
    </submittedName>
</protein>
<dbReference type="AlphaFoldDB" id="A0AA39WJ04"/>
<dbReference type="PANTHER" id="PTHR24148:SF73">
    <property type="entry name" value="HET DOMAIN PROTEIN (AFU_ORTHOLOGUE AFUA_8G01020)"/>
    <property type="match status" value="1"/>
</dbReference>
<accession>A0AA39WJ04</accession>
<keyword evidence="3" id="KW-1185">Reference proteome</keyword>
<evidence type="ECO:0000313" key="2">
    <source>
        <dbReference type="EMBL" id="KAK0616299.1"/>
    </source>
</evidence>
<dbReference type="PANTHER" id="PTHR24148">
    <property type="entry name" value="ANKYRIN REPEAT DOMAIN-CONTAINING PROTEIN 39 HOMOLOG-RELATED"/>
    <property type="match status" value="1"/>
</dbReference>
<organism evidence="2 3">
    <name type="scientific">Immersiella caudata</name>
    <dbReference type="NCBI Taxonomy" id="314043"/>
    <lineage>
        <taxon>Eukaryota</taxon>
        <taxon>Fungi</taxon>
        <taxon>Dikarya</taxon>
        <taxon>Ascomycota</taxon>
        <taxon>Pezizomycotina</taxon>
        <taxon>Sordariomycetes</taxon>
        <taxon>Sordariomycetidae</taxon>
        <taxon>Sordariales</taxon>
        <taxon>Lasiosphaeriaceae</taxon>
        <taxon>Immersiella</taxon>
    </lineage>
</organism>
<comment type="caution">
    <text evidence="2">The sequence shown here is derived from an EMBL/GenBank/DDBJ whole genome shotgun (WGS) entry which is preliminary data.</text>
</comment>
<evidence type="ECO:0000313" key="3">
    <source>
        <dbReference type="Proteomes" id="UP001175000"/>
    </source>
</evidence>
<name>A0AA39WJ04_9PEZI</name>
<dbReference type="Pfam" id="PF06985">
    <property type="entry name" value="HET"/>
    <property type="match status" value="1"/>
</dbReference>
<feature type="domain" description="Heterokaryon incompatibility" evidence="1">
    <location>
        <begin position="32"/>
        <end position="119"/>
    </location>
</feature>
<reference evidence="2" key="1">
    <citation type="submission" date="2023-06" db="EMBL/GenBank/DDBJ databases">
        <title>Genome-scale phylogeny and comparative genomics of the fungal order Sordariales.</title>
        <authorList>
            <consortium name="Lawrence Berkeley National Laboratory"/>
            <person name="Hensen N."/>
            <person name="Bonometti L."/>
            <person name="Westerberg I."/>
            <person name="Brannstrom I.O."/>
            <person name="Guillou S."/>
            <person name="Cros-Aarteil S."/>
            <person name="Calhoun S."/>
            <person name="Haridas S."/>
            <person name="Kuo A."/>
            <person name="Mondo S."/>
            <person name="Pangilinan J."/>
            <person name="Riley R."/>
            <person name="Labutti K."/>
            <person name="Andreopoulos B."/>
            <person name="Lipzen A."/>
            <person name="Chen C."/>
            <person name="Yanf M."/>
            <person name="Daum C."/>
            <person name="Ng V."/>
            <person name="Clum A."/>
            <person name="Steindorff A."/>
            <person name="Ohm R."/>
            <person name="Martin F."/>
            <person name="Silar P."/>
            <person name="Natvig D."/>
            <person name="Lalanne C."/>
            <person name="Gautier V."/>
            <person name="Ament-Velasquez S.L."/>
            <person name="Kruys A."/>
            <person name="Hutchinson M.I."/>
            <person name="Powell A.J."/>
            <person name="Barry K."/>
            <person name="Miller A.N."/>
            <person name="Grigoriev I.V."/>
            <person name="Debuchy R."/>
            <person name="Gladieux P."/>
            <person name="Thoren M.H."/>
            <person name="Johannesson H."/>
        </authorList>
    </citation>
    <scope>NUCLEOTIDE SEQUENCE</scope>
    <source>
        <strain evidence="2">CBS 606.72</strain>
    </source>
</reference>
<evidence type="ECO:0000259" key="1">
    <source>
        <dbReference type="Pfam" id="PF06985"/>
    </source>
</evidence>
<gene>
    <name evidence="2" type="ORF">B0T14DRAFT_434171</name>
</gene>
<dbReference type="InterPro" id="IPR010730">
    <property type="entry name" value="HET"/>
</dbReference>
<sequence length="132" mass="14851">LNIQDLQEGDTNDTTIRCSLEYCPLDSGSGFGALSYVWGHGSPSSQIIVDGQPFSVTDNLCDALRNIRSRWKKVKTWIDAICVNQKDAEEKTERVWMMRNIYSQAFQVLIWMGQASPRDATGLEFAGELWAS</sequence>
<dbReference type="InterPro" id="IPR052895">
    <property type="entry name" value="HetReg/Transcr_Mod"/>
</dbReference>
<dbReference type="Proteomes" id="UP001175000">
    <property type="component" value="Unassembled WGS sequence"/>
</dbReference>
<proteinExistence type="predicted"/>
<feature type="non-terminal residue" evidence="2">
    <location>
        <position position="1"/>
    </location>
</feature>